<evidence type="ECO:0000313" key="1">
    <source>
        <dbReference type="EMBL" id="SDZ21463.1"/>
    </source>
</evidence>
<dbReference type="AlphaFoldDB" id="A0A1H3R7H9"/>
<dbReference type="EMBL" id="FNOT01000031">
    <property type="protein sequence ID" value="SDZ21463.1"/>
    <property type="molecule type" value="Genomic_DNA"/>
</dbReference>
<organism evidence="1 2">
    <name type="scientific">Geodermatophilus africanus</name>
    <dbReference type="NCBI Taxonomy" id="1137993"/>
    <lineage>
        <taxon>Bacteria</taxon>
        <taxon>Bacillati</taxon>
        <taxon>Actinomycetota</taxon>
        <taxon>Actinomycetes</taxon>
        <taxon>Geodermatophilales</taxon>
        <taxon>Geodermatophilaceae</taxon>
        <taxon>Geodermatophilus</taxon>
    </lineage>
</organism>
<dbReference type="Proteomes" id="UP000198921">
    <property type="component" value="Unassembled WGS sequence"/>
</dbReference>
<protein>
    <submittedName>
        <fullName evidence="1">Uncharacterized protein</fullName>
    </submittedName>
</protein>
<accession>A0A1H3R7H9</accession>
<sequence>MGARLPGTGVGMQIDKNQILELLRNQGDDAKAQQADQELPGTVDTDQHAGILEQLGLSPMDLISKLGGGGGGLGGLLGGR</sequence>
<dbReference type="STRING" id="1137993.SAMN05660209_05057"/>
<keyword evidence="2" id="KW-1185">Reference proteome</keyword>
<name>A0A1H3R7H9_9ACTN</name>
<reference evidence="2" key="1">
    <citation type="submission" date="2016-10" db="EMBL/GenBank/DDBJ databases">
        <authorList>
            <person name="Varghese N."/>
            <person name="Submissions S."/>
        </authorList>
    </citation>
    <scope>NUCLEOTIDE SEQUENCE [LARGE SCALE GENOMIC DNA]</scope>
    <source>
        <strain evidence="2">DSM 45422</strain>
    </source>
</reference>
<gene>
    <name evidence="1" type="ORF">SAMN05660209_05057</name>
</gene>
<evidence type="ECO:0000313" key="2">
    <source>
        <dbReference type="Proteomes" id="UP000198921"/>
    </source>
</evidence>
<proteinExistence type="predicted"/>